<comment type="subcellular location">
    <subcellularLocation>
        <location evidence="1">Cell outer membrane</location>
        <topology evidence="1">Multi-pass membrane protein</topology>
    </subcellularLocation>
</comment>
<evidence type="ECO:0000256" key="14">
    <source>
        <dbReference type="ARBA" id="ARBA00023288"/>
    </source>
</evidence>
<evidence type="ECO:0000256" key="10">
    <source>
        <dbReference type="ARBA" id="ARBA00023114"/>
    </source>
</evidence>
<keyword evidence="6" id="KW-0812">Transmembrane</keyword>
<feature type="domain" description="Polysaccharide export protein N-terminal" evidence="15">
    <location>
        <begin position="107"/>
        <end position="201"/>
    </location>
</feature>
<evidence type="ECO:0000256" key="4">
    <source>
        <dbReference type="ARBA" id="ARBA00022452"/>
    </source>
</evidence>
<keyword evidence="9" id="KW-0406">Ion transport</keyword>
<evidence type="ECO:0000259" key="15">
    <source>
        <dbReference type="Pfam" id="PF02563"/>
    </source>
</evidence>
<dbReference type="Gene3D" id="3.10.560.10">
    <property type="entry name" value="Outer membrane lipoprotein wza domain like"/>
    <property type="match status" value="2"/>
</dbReference>
<evidence type="ECO:0000256" key="9">
    <source>
        <dbReference type="ARBA" id="ARBA00023065"/>
    </source>
</evidence>
<dbReference type="PANTHER" id="PTHR33619:SF3">
    <property type="entry name" value="POLYSACCHARIDE EXPORT PROTEIN GFCE-RELATED"/>
    <property type="match status" value="1"/>
</dbReference>
<comment type="similarity">
    <text evidence="2">Belongs to the BexD/CtrA/VexA family.</text>
</comment>
<evidence type="ECO:0000259" key="16">
    <source>
        <dbReference type="Pfam" id="PF22461"/>
    </source>
</evidence>
<keyword evidence="18" id="KW-1185">Reference proteome</keyword>
<evidence type="ECO:0000313" key="17">
    <source>
        <dbReference type="EMBL" id="WCT74851.1"/>
    </source>
</evidence>
<protein>
    <submittedName>
        <fullName evidence="17">Polysaccharide export protein</fullName>
    </submittedName>
</protein>
<evidence type="ECO:0000256" key="2">
    <source>
        <dbReference type="ARBA" id="ARBA00009450"/>
    </source>
</evidence>
<dbReference type="Proteomes" id="UP001220395">
    <property type="component" value="Chromosome"/>
</dbReference>
<keyword evidence="12" id="KW-0564">Palmitate</keyword>
<keyword evidence="7" id="KW-0732">Signal</keyword>
<keyword evidence="3" id="KW-0813">Transport</keyword>
<dbReference type="InterPro" id="IPR049712">
    <property type="entry name" value="Poly_export"/>
</dbReference>
<reference evidence="17 18" key="1">
    <citation type="submission" date="2023-02" db="EMBL/GenBank/DDBJ databases">
        <title>Genome sequence of Sphingomonas naphthae.</title>
        <authorList>
            <person name="Kim S."/>
            <person name="Heo J."/>
            <person name="Kwon S.-W."/>
        </authorList>
    </citation>
    <scope>NUCLEOTIDE SEQUENCE [LARGE SCALE GENOMIC DNA]</scope>
    <source>
        <strain evidence="17 18">KACC 18716</strain>
    </source>
</reference>
<evidence type="ECO:0000313" key="18">
    <source>
        <dbReference type="Proteomes" id="UP001220395"/>
    </source>
</evidence>
<dbReference type="EMBL" id="CP117411">
    <property type="protein sequence ID" value="WCT74851.1"/>
    <property type="molecule type" value="Genomic_DNA"/>
</dbReference>
<evidence type="ECO:0000256" key="11">
    <source>
        <dbReference type="ARBA" id="ARBA00023136"/>
    </source>
</evidence>
<feature type="domain" description="SLBB" evidence="16">
    <location>
        <begin position="288"/>
        <end position="373"/>
    </location>
</feature>
<dbReference type="InterPro" id="IPR003715">
    <property type="entry name" value="Poly_export_N"/>
</dbReference>
<proteinExistence type="inferred from homology"/>
<evidence type="ECO:0000256" key="3">
    <source>
        <dbReference type="ARBA" id="ARBA00022448"/>
    </source>
</evidence>
<evidence type="ECO:0000256" key="8">
    <source>
        <dbReference type="ARBA" id="ARBA00023047"/>
    </source>
</evidence>
<dbReference type="Gene3D" id="3.30.1950.10">
    <property type="entry name" value="wza like domain"/>
    <property type="match status" value="1"/>
</dbReference>
<keyword evidence="11" id="KW-0472">Membrane</keyword>
<sequence>MLAAERNSCTLLVKGLKLLTSVLRWRGHRFILAALPLAVSGCATLPSNGPTASQVQSAEKGAANTINFRIVNIDPQRLAEISRADEAAQPATPPFATLDRRGAVDAVGPGDVLGINVFEVGVTLFGGQANFGGEGSFSEETFNPTARGRALGGVVVNENGTIRLPYIGDIKVAGLTPPQIEKAIEAKFSGKSQNAQVIVTVRENVVNTVYVSGAVNKPGRFPLTLARERLLDALAVSGGPSGAADSMVVRFTRKGQTVEERLSAIRTGSPLDLALLPGDRVELILRPKSFSVFGATNKVSQVAFKSDRVSLAEALAEIGGPSDQQADPRGIFLFRYTQSQMQDPVIYRLNMMNPTNYFLAQQLLMHDKDVIYIANAPANLPTKFINVLNQLFSPFLTARVLLNSNN</sequence>
<organism evidence="17 18">
    <name type="scientific">Sphingomonas naphthae</name>
    <dbReference type="NCBI Taxonomy" id="1813468"/>
    <lineage>
        <taxon>Bacteria</taxon>
        <taxon>Pseudomonadati</taxon>
        <taxon>Pseudomonadota</taxon>
        <taxon>Alphaproteobacteria</taxon>
        <taxon>Sphingomonadales</taxon>
        <taxon>Sphingomonadaceae</taxon>
        <taxon>Sphingomonas</taxon>
    </lineage>
</organism>
<keyword evidence="5" id="KW-0762">Sugar transport</keyword>
<dbReference type="InterPro" id="IPR054765">
    <property type="entry name" value="SLBB_dom"/>
</dbReference>
<name>A0ABY7TNN9_9SPHN</name>
<dbReference type="Pfam" id="PF22461">
    <property type="entry name" value="SLBB_2"/>
    <property type="match status" value="2"/>
</dbReference>
<evidence type="ECO:0000256" key="6">
    <source>
        <dbReference type="ARBA" id="ARBA00022692"/>
    </source>
</evidence>
<evidence type="ECO:0000256" key="5">
    <source>
        <dbReference type="ARBA" id="ARBA00022597"/>
    </source>
</evidence>
<keyword evidence="14" id="KW-0449">Lipoprotein</keyword>
<dbReference type="PANTHER" id="PTHR33619">
    <property type="entry name" value="POLYSACCHARIDE EXPORT PROTEIN GFCE-RELATED"/>
    <property type="match status" value="1"/>
</dbReference>
<dbReference type="Pfam" id="PF02563">
    <property type="entry name" value="Poly_export"/>
    <property type="match status" value="1"/>
</dbReference>
<keyword evidence="10" id="KW-0626">Porin</keyword>
<accession>A0ABY7TNN9</accession>
<keyword evidence="13" id="KW-0998">Cell outer membrane</keyword>
<gene>
    <name evidence="17" type="ORF">PQ455_06430</name>
</gene>
<keyword evidence="8" id="KW-0625">Polysaccharide transport</keyword>
<dbReference type="RefSeq" id="WP_273690236.1">
    <property type="nucleotide sequence ID" value="NZ_CP117411.1"/>
</dbReference>
<evidence type="ECO:0000256" key="13">
    <source>
        <dbReference type="ARBA" id="ARBA00023237"/>
    </source>
</evidence>
<keyword evidence="4" id="KW-1134">Transmembrane beta strand</keyword>
<evidence type="ECO:0000256" key="1">
    <source>
        <dbReference type="ARBA" id="ARBA00004571"/>
    </source>
</evidence>
<evidence type="ECO:0000256" key="12">
    <source>
        <dbReference type="ARBA" id="ARBA00023139"/>
    </source>
</evidence>
<feature type="domain" description="SLBB" evidence="16">
    <location>
        <begin position="208"/>
        <end position="279"/>
    </location>
</feature>
<evidence type="ECO:0000256" key="7">
    <source>
        <dbReference type="ARBA" id="ARBA00022729"/>
    </source>
</evidence>